<feature type="transmembrane region" description="Helical" evidence="8">
    <location>
        <begin position="158"/>
        <end position="177"/>
    </location>
</feature>
<comment type="subcellular location">
    <subcellularLocation>
        <location evidence="1 8">Cell membrane</location>
        <topology evidence="1 8">Multi-pass membrane protein</topology>
    </subcellularLocation>
</comment>
<keyword evidence="3" id="KW-0813">Transport</keyword>
<feature type="transmembrane region" description="Helical" evidence="8">
    <location>
        <begin position="72"/>
        <end position="90"/>
    </location>
</feature>
<protein>
    <recommendedName>
        <fullName evidence="8">Probable membrane transporter protein</fullName>
    </recommendedName>
</protein>
<dbReference type="PANTHER" id="PTHR30269">
    <property type="entry name" value="TRANSMEMBRANE PROTEIN YFCA"/>
    <property type="match status" value="1"/>
</dbReference>
<evidence type="ECO:0000256" key="3">
    <source>
        <dbReference type="ARBA" id="ARBA00022448"/>
    </source>
</evidence>
<keyword evidence="5 8" id="KW-0812">Transmembrane</keyword>
<dbReference type="GO" id="GO:0005886">
    <property type="term" value="C:plasma membrane"/>
    <property type="evidence" value="ECO:0007669"/>
    <property type="project" value="UniProtKB-SubCell"/>
</dbReference>
<dbReference type="InterPro" id="IPR052017">
    <property type="entry name" value="TSUP"/>
</dbReference>
<comment type="similarity">
    <text evidence="2 8">Belongs to the 4-toluene sulfonate uptake permease (TSUP) (TC 2.A.102) family.</text>
</comment>
<keyword evidence="6 8" id="KW-1133">Transmembrane helix</keyword>
<evidence type="ECO:0000313" key="10">
    <source>
        <dbReference type="Proteomes" id="UP000198541"/>
    </source>
</evidence>
<evidence type="ECO:0000256" key="7">
    <source>
        <dbReference type="ARBA" id="ARBA00023136"/>
    </source>
</evidence>
<sequence>MSTLAACGAAAVILLGAMVQRVTGMGLALVAAPFIVLVLGPNLGVQTLQVVGITVCTINAWSLRGNVDWRRAAVLIACAALGIIPGTWVARVLPTAWLSVVIGVLVAAALLLSRLVRRNPVFEDPHGRVVAGMVSGFMNVTAGVGGPPMVIYASTNRWAYAGYLATIQVYFLGISTLSLLGRGLPVLPWPVWALLAVSVIVGLSLGRLIASRIDERTADRAIFAVALVGAVSTAVQGVLAL</sequence>
<keyword evidence="10" id="KW-1185">Reference proteome</keyword>
<feature type="transmembrane region" description="Helical" evidence="8">
    <location>
        <begin position="34"/>
        <end position="60"/>
    </location>
</feature>
<gene>
    <name evidence="9" type="ORF">SAMN05216355_10191</name>
</gene>
<evidence type="ECO:0000256" key="8">
    <source>
        <dbReference type="RuleBase" id="RU363041"/>
    </source>
</evidence>
<evidence type="ECO:0000256" key="5">
    <source>
        <dbReference type="ARBA" id="ARBA00022692"/>
    </source>
</evidence>
<dbReference type="Pfam" id="PF01925">
    <property type="entry name" value="TauE"/>
    <property type="match status" value="1"/>
</dbReference>
<dbReference type="RefSeq" id="WP_092531798.1">
    <property type="nucleotide sequence ID" value="NZ_FNIM01000001.1"/>
</dbReference>
<keyword evidence="4 8" id="KW-1003">Cell membrane</keyword>
<evidence type="ECO:0000256" key="6">
    <source>
        <dbReference type="ARBA" id="ARBA00022989"/>
    </source>
</evidence>
<reference evidence="10" key="1">
    <citation type="submission" date="2016-10" db="EMBL/GenBank/DDBJ databases">
        <authorList>
            <person name="Varghese N."/>
            <person name="Submissions S."/>
        </authorList>
    </citation>
    <scope>NUCLEOTIDE SEQUENCE [LARGE SCALE GENOMIC DNA]</scope>
    <source>
        <strain evidence="10">DSM 27982</strain>
    </source>
</reference>
<dbReference type="PANTHER" id="PTHR30269:SF37">
    <property type="entry name" value="MEMBRANE TRANSPORTER PROTEIN"/>
    <property type="match status" value="1"/>
</dbReference>
<feature type="transmembrane region" description="Helical" evidence="8">
    <location>
        <begin position="189"/>
        <end position="209"/>
    </location>
</feature>
<name>A0A1G9ZBH6_9ACTO</name>
<feature type="transmembrane region" description="Helical" evidence="8">
    <location>
        <begin position="221"/>
        <end position="239"/>
    </location>
</feature>
<dbReference type="EMBL" id="FNIM01000001">
    <property type="protein sequence ID" value="SDN18241.1"/>
    <property type="molecule type" value="Genomic_DNA"/>
</dbReference>
<keyword evidence="7 8" id="KW-0472">Membrane</keyword>
<evidence type="ECO:0000256" key="2">
    <source>
        <dbReference type="ARBA" id="ARBA00009142"/>
    </source>
</evidence>
<organism evidence="9 10">
    <name type="scientific">Actinomyces ruminicola</name>
    <dbReference type="NCBI Taxonomy" id="332524"/>
    <lineage>
        <taxon>Bacteria</taxon>
        <taxon>Bacillati</taxon>
        <taxon>Actinomycetota</taxon>
        <taxon>Actinomycetes</taxon>
        <taxon>Actinomycetales</taxon>
        <taxon>Actinomycetaceae</taxon>
        <taxon>Actinomyces</taxon>
    </lineage>
</organism>
<evidence type="ECO:0000256" key="4">
    <source>
        <dbReference type="ARBA" id="ARBA00022475"/>
    </source>
</evidence>
<evidence type="ECO:0000256" key="1">
    <source>
        <dbReference type="ARBA" id="ARBA00004651"/>
    </source>
</evidence>
<dbReference type="InterPro" id="IPR002781">
    <property type="entry name" value="TM_pro_TauE-like"/>
</dbReference>
<evidence type="ECO:0000313" key="9">
    <source>
        <dbReference type="EMBL" id="SDN18241.1"/>
    </source>
</evidence>
<feature type="transmembrane region" description="Helical" evidence="8">
    <location>
        <begin position="96"/>
        <end position="116"/>
    </location>
</feature>
<dbReference type="AlphaFoldDB" id="A0A1G9ZBH6"/>
<accession>A0A1G9ZBH6</accession>
<dbReference type="Proteomes" id="UP000198541">
    <property type="component" value="Unassembled WGS sequence"/>
</dbReference>
<proteinExistence type="inferred from homology"/>